<dbReference type="InterPro" id="IPR001048">
    <property type="entry name" value="Asp/Glu/Uridylate_kinase"/>
</dbReference>
<protein>
    <recommendedName>
        <fullName evidence="9">Acetylglutamate kinase</fullName>
        <ecNumber evidence="9">2.7.2.8</ecNumber>
    </recommendedName>
    <alternativeName>
        <fullName evidence="9">N-acetyl-L-glutamate 5-phosphotransferase</fullName>
    </alternativeName>
    <alternativeName>
        <fullName evidence="9">NAG kinase</fullName>
        <shortName evidence="9">NAGK</shortName>
    </alternativeName>
</protein>
<dbReference type="PIRSF" id="PIRSF000728">
    <property type="entry name" value="NAGK"/>
    <property type="match status" value="1"/>
</dbReference>
<evidence type="ECO:0000256" key="5">
    <source>
        <dbReference type="ARBA" id="ARBA00022741"/>
    </source>
</evidence>
<evidence type="ECO:0000313" key="12">
    <source>
        <dbReference type="Proteomes" id="UP001057753"/>
    </source>
</evidence>
<feature type="site" description="Transition state stabilizer" evidence="9">
    <location>
        <position position="7"/>
    </location>
</feature>
<dbReference type="PANTHER" id="PTHR23342">
    <property type="entry name" value="N-ACETYLGLUTAMATE SYNTHASE"/>
    <property type="match status" value="1"/>
</dbReference>
<comment type="similarity">
    <text evidence="9">Belongs to the acetylglutamate kinase family. ArgB subfamily.</text>
</comment>
<organism evidence="11 12">
    <name type="scientific">Salipaludibacillus agaradhaerens</name>
    <name type="common">Bacillus agaradhaerens</name>
    <dbReference type="NCBI Taxonomy" id="76935"/>
    <lineage>
        <taxon>Bacteria</taxon>
        <taxon>Bacillati</taxon>
        <taxon>Bacillota</taxon>
        <taxon>Bacilli</taxon>
        <taxon>Bacillales</taxon>
        <taxon>Bacillaceae</taxon>
    </lineage>
</organism>
<comment type="pathway">
    <text evidence="1 9">Amino-acid biosynthesis; L-arginine biosynthesis; N(2)-acetyl-L-ornithine from L-glutamate: step 2/4.</text>
</comment>
<keyword evidence="3 9" id="KW-0028">Amino-acid biosynthesis</keyword>
<comment type="function">
    <text evidence="9">Catalyzes the ATP-dependent phosphorylation of N-acetyl-L-glutamate.</text>
</comment>
<evidence type="ECO:0000256" key="6">
    <source>
        <dbReference type="ARBA" id="ARBA00022777"/>
    </source>
</evidence>
<dbReference type="GO" id="GO:0005524">
    <property type="term" value="F:ATP binding"/>
    <property type="evidence" value="ECO:0007669"/>
    <property type="project" value="UniProtKB-UniRule"/>
</dbReference>
<dbReference type="Proteomes" id="UP001057753">
    <property type="component" value="Unassembled WGS sequence"/>
</dbReference>
<feature type="binding site" evidence="9">
    <location>
        <begin position="40"/>
        <end position="41"/>
    </location>
    <ligand>
        <name>substrate</name>
    </ligand>
</feature>
<keyword evidence="2 9" id="KW-0055">Arginine biosynthesis</keyword>
<proteinExistence type="inferred from homology"/>
<evidence type="ECO:0000259" key="10">
    <source>
        <dbReference type="Pfam" id="PF00696"/>
    </source>
</evidence>
<dbReference type="GO" id="GO:0003991">
    <property type="term" value="F:acetylglutamate kinase activity"/>
    <property type="evidence" value="ECO:0007669"/>
    <property type="project" value="UniProtKB-UniRule"/>
</dbReference>
<dbReference type="InterPro" id="IPR036393">
    <property type="entry name" value="AceGlu_kinase-like_sf"/>
</dbReference>
<dbReference type="EMBL" id="JABXYM010000001">
    <property type="protein sequence ID" value="MCR6096333.1"/>
    <property type="molecule type" value="Genomic_DNA"/>
</dbReference>
<comment type="subcellular location">
    <subcellularLocation>
        <location evidence="9">Cytoplasm</location>
    </subcellularLocation>
</comment>
<keyword evidence="7 9" id="KW-0067">ATP-binding</keyword>
<comment type="caution">
    <text evidence="11">The sequence shown here is derived from an EMBL/GenBank/DDBJ whole genome shotgun (WGS) entry which is preliminary data.</text>
</comment>
<feature type="domain" description="Aspartate/glutamate/uridylate kinase" evidence="10">
    <location>
        <begin position="4"/>
        <end position="237"/>
    </location>
</feature>
<dbReference type="InterPro" id="IPR037528">
    <property type="entry name" value="ArgB"/>
</dbReference>
<feature type="binding site" evidence="9">
    <location>
        <position position="62"/>
    </location>
    <ligand>
        <name>substrate</name>
    </ligand>
</feature>
<feature type="site" description="Transition state stabilizer" evidence="9">
    <location>
        <position position="218"/>
    </location>
</feature>
<dbReference type="PANTHER" id="PTHR23342:SF0">
    <property type="entry name" value="N-ACETYLGLUTAMATE SYNTHASE, MITOCHONDRIAL"/>
    <property type="match status" value="1"/>
</dbReference>
<keyword evidence="4 9" id="KW-0808">Transferase</keyword>
<dbReference type="RefSeq" id="WP_257820966.1">
    <property type="nucleotide sequence ID" value="NZ_JABXYM010000001.1"/>
</dbReference>
<keyword evidence="6 9" id="KW-0418">Kinase</keyword>
<keyword evidence="12" id="KW-1185">Reference proteome</keyword>
<feature type="binding site" evidence="9">
    <location>
        <position position="156"/>
    </location>
    <ligand>
        <name>substrate</name>
    </ligand>
</feature>
<dbReference type="GO" id="GO:0005737">
    <property type="term" value="C:cytoplasm"/>
    <property type="evidence" value="ECO:0007669"/>
    <property type="project" value="UniProtKB-SubCell"/>
</dbReference>
<keyword evidence="9" id="KW-0963">Cytoplasm</keyword>
<dbReference type="Gene3D" id="3.40.1160.10">
    <property type="entry name" value="Acetylglutamate kinase-like"/>
    <property type="match status" value="1"/>
</dbReference>
<name>A0A9Q4FZ18_SALAG</name>
<dbReference type="InterPro" id="IPR004662">
    <property type="entry name" value="AcgluKinase_fam"/>
</dbReference>
<comment type="catalytic activity">
    <reaction evidence="8 9">
        <text>N-acetyl-L-glutamate + ATP = N-acetyl-L-glutamyl 5-phosphate + ADP</text>
        <dbReference type="Rhea" id="RHEA:14629"/>
        <dbReference type="ChEBI" id="CHEBI:30616"/>
        <dbReference type="ChEBI" id="CHEBI:44337"/>
        <dbReference type="ChEBI" id="CHEBI:57936"/>
        <dbReference type="ChEBI" id="CHEBI:456216"/>
        <dbReference type="EC" id="2.7.2.8"/>
    </reaction>
</comment>
<dbReference type="EC" id="2.7.2.8" evidence="9"/>
<dbReference type="AlphaFoldDB" id="A0A9Q4FZ18"/>
<dbReference type="NCBIfam" id="TIGR00761">
    <property type="entry name" value="argB"/>
    <property type="match status" value="1"/>
</dbReference>
<evidence type="ECO:0000256" key="1">
    <source>
        <dbReference type="ARBA" id="ARBA00004828"/>
    </source>
</evidence>
<evidence type="ECO:0000313" key="11">
    <source>
        <dbReference type="EMBL" id="MCR6096333.1"/>
    </source>
</evidence>
<evidence type="ECO:0000256" key="8">
    <source>
        <dbReference type="ARBA" id="ARBA00048141"/>
    </source>
</evidence>
<dbReference type="CDD" id="cd04238">
    <property type="entry name" value="AAK_NAGK-like"/>
    <property type="match status" value="1"/>
</dbReference>
<keyword evidence="5 9" id="KW-0547">Nucleotide-binding</keyword>
<evidence type="ECO:0000256" key="3">
    <source>
        <dbReference type="ARBA" id="ARBA00022605"/>
    </source>
</evidence>
<evidence type="ECO:0000256" key="9">
    <source>
        <dbReference type="HAMAP-Rule" id="MF_00082"/>
    </source>
</evidence>
<dbReference type="PRINTS" id="PR00474">
    <property type="entry name" value="GLU5KINASE"/>
</dbReference>
<dbReference type="GO" id="GO:0042450">
    <property type="term" value="P:L-arginine biosynthetic process via ornithine"/>
    <property type="evidence" value="ECO:0007669"/>
    <property type="project" value="UniProtKB-UniRule"/>
</dbReference>
<dbReference type="HAMAP" id="MF_00082">
    <property type="entry name" value="ArgB"/>
    <property type="match status" value="1"/>
</dbReference>
<evidence type="ECO:0000256" key="7">
    <source>
        <dbReference type="ARBA" id="ARBA00022840"/>
    </source>
</evidence>
<accession>A0A9Q4FZ18</accession>
<dbReference type="InterPro" id="IPR001057">
    <property type="entry name" value="Glu/AcGlu_kinase"/>
</dbReference>
<sequence>MKHLICKIGGSIIQSLPDSFYRTFIALKEAGWQPIIVHGGGPEINEALDKWQVDTRFVDGLRVTTPEVLQVAETILSGSINKVIVGKLLSAGVPGIGISGVDGQILKASPIHNDGKLGFVGKVDKVNTAWLNVIMNEGGIPVLSPIGIDGKGQKYNINADMAAAAVAKTFKGNLAFISDIPGVMQTKKSQQIIHDKLTERQIHSLIDEGVIYGGMIPKVTAAINALNEGVHNPVILNGYEPEELLRYVKGQSAGTQIVREKEVYHA</sequence>
<dbReference type="FunFam" id="3.40.1160.10:FF:000004">
    <property type="entry name" value="Acetylglutamate kinase"/>
    <property type="match status" value="1"/>
</dbReference>
<gene>
    <name evidence="9 11" type="primary">argB</name>
    <name evidence="11" type="ORF">HXA33_07195</name>
</gene>
<dbReference type="SUPFAM" id="SSF53633">
    <property type="entry name" value="Carbamate kinase-like"/>
    <property type="match status" value="1"/>
</dbReference>
<evidence type="ECO:0000256" key="2">
    <source>
        <dbReference type="ARBA" id="ARBA00022571"/>
    </source>
</evidence>
<dbReference type="Pfam" id="PF00696">
    <property type="entry name" value="AA_kinase"/>
    <property type="match status" value="1"/>
</dbReference>
<reference evidence="11" key="1">
    <citation type="submission" date="2020-06" db="EMBL/GenBank/DDBJ databases">
        <title>Insight into the genomes of haloalkaliphilic bacilli from Kenyan soda lakes.</title>
        <authorList>
            <person name="Mwirichia R."/>
            <person name="Villamizar G.C."/>
            <person name="Poehlein A."/>
            <person name="Mugweru J."/>
            <person name="Kipnyargis A."/>
            <person name="Kiplimo D."/>
            <person name="Orwa P."/>
            <person name="Daniel R."/>
        </authorList>
    </citation>
    <scope>NUCLEOTIDE SEQUENCE</scope>
    <source>
        <strain evidence="11">B1096_S55</strain>
    </source>
</reference>
<evidence type="ECO:0000256" key="4">
    <source>
        <dbReference type="ARBA" id="ARBA00022679"/>
    </source>
</evidence>